<dbReference type="OrthoDB" id="3483757at2"/>
<evidence type="ECO:0000313" key="2">
    <source>
        <dbReference type="EMBL" id="SNS13484.1"/>
    </source>
</evidence>
<name>A0A239C249_9ACTN</name>
<proteinExistence type="predicted"/>
<keyword evidence="3" id="KW-1185">Reference proteome</keyword>
<evidence type="ECO:0000313" key="3">
    <source>
        <dbReference type="Proteomes" id="UP000198318"/>
    </source>
</evidence>
<organism evidence="2 3">
    <name type="scientific">Actinomadura meyerae</name>
    <dbReference type="NCBI Taxonomy" id="240840"/>
    <lineage>
        <taxon>Bacteria</taxon>
        <taxon>Bacillati</taxon>
        <taxon>Actinomycetota</taxon>
        <taxon>Actinomycetes</taxon>
        <taxon>Streptosporangiales</taxon>
        <taxon>Thermomonosporaceae</taxon>
        <taxon>Actinomadura</taxon>
    </lineage>
</organism>
<feature type="region of interest" description="Disordered" evidence="1">
    <location>
        <begin position="54"/>
        <end position="88"/>
    </location>
</feature>
<dbReference type="RefSeq" id="WP_089323896.1">
    <property type="nucleotide sequence ID" value="NZ_FZOR01000001.1"/>
</dbReference>
<gene>
    <name evidence="2" type="ORF">SAMN05443665_1001151</name>
</gene>
<evidence type="ECO:0000256" key="1">
    <source>
        <dbReference type="SAM" id="MobiDB-lite"/>
    </source>
</evidence>
<dbReference type="AlphaFoldDB" id="A0A239C249"/>
<protein>
    <submittedName>
        <fullName evidence="2">Uncharacterized protein</fullName>
    </submittedName>
</protein>
<dbReference type="Proteomes" id="UP000198318">
    <property type="component" value="Unassembled WGS sequence"/>
</dbReference>
<accession>A0A239C249</accession>
<sequence length="88" mass="9212">MTTPTPVYAAAPHRPLHAGPVRQCPTCRTPLDGGPVRYRCEACGRSVMAADLDTEYHPADAPSGHPASDRGGVDSGPVRTAPDGRYTA</sequence>
<dbReference type="EMBL" id="FZOR01000001">
    <property type="protein sequence ID" value="SNS13484.1"/>
    <property type="molecule type" value="Genomic_DNA"/>
</dbReference>
<reference evidence="2 3" key="1">
    <citation type="submission" date="2017-06" db="EMBL/GenBank/DDBJ databases">
        <authorList>
            <person name="Kim H.J."/>
            <person name="Triplett B.A."/>
        </authorList>
    </citation>
    <scope>NUCLEOTIDE SEQUENCE [LARGE SCALE GENOMIC DNA]</scope>
    <source>
        <strain evidence="2 3">DSM 44715</strain>
    </source>
</reference>